<dbReference type="Proteomes" id="UP001055811">
    <property type="component" value="Linkage Group LG05"/>
</dbReference>
<protein>
    <submittedName>
        <fullName evidence="1">Uncharacterized protein</fullName>
    </submittedName>
</protein>
<organism evidence="1 2">
    <name type="scientific">Cichorium intybus</name>
    <name type="common">Chicory</name>
    <dbReference type="NCBI Taxonomy" id="13427"/>
    <lineage>
        <taxon>Eukaryota</taxon>
        <taxon>Viridiplantae</taxon>
        <taxon>Streptophyta</taxon>
        <taxon>Embryophyta</taxon>
        <taxon>Tracheophyta</taxon>
        <taxon>Spermatophyta</taxon>
        <taxon>Magnoliopsida</taxon>
        <taxon>eudicotyledons</taxon>
        <taxon>Gunneridae</taxon>
        <taxon>Pentapetalae</taxon>
        <taxon>asterids</taxon>
        <taxon>campanulids</taxon>
        <taxon>Asterales</taxon>
        <taxon>Asteraceae</taxon>
        <taxon>Cichorioideae</taxon>
        <taxon>Cichorieae</taxon>
        <taxon>Cichoriinae</taxon>
        <taxon>Cichorium</taxon>
    </lineage>
</organism>
<gene>
    <name evidence="1" type="ORF">L2E82_30840</name>
</gene>
<name>A0ACB9D1Y4_CICIN</name>
<accession>A0ACB9D1Y4</accession>
<comment type="caution">
    <text evidence="1">The sequence shown here is derived from an EMBL/GenBank/DDBJ whole genome shotgun (WGS) entry which is preliminary data.</text>
</comment>
<reference evidence="1 2" key="2">
    <citation type="journal article" date="2022" name="Mol. Ecol. Resour.">
        <title>The genomes of chicory, endive, great burdock and yacon provide insights into Asteraceae paleo-polyploidization history and plant inulin production.</title>
        <authorList>
            <person name="Fan W."/>
            <person name="Wang S."/>
            <person name="Wang H."/>
            <person name="Wang A."/>
            <person name="Jiang F."/>
            <person name="Liu H."/>
            <person name="Zhao H."/>
            <person name="Xu D."/>
            <person name="Zhang Y."/>
        </authorList>
    </citation>
    <scope>NUCLEOTIDE SEQUENCE [LARGE SCALE GENOMIC DNA]</scope>
    <source>
        <strain evidence="2">cv. Punajuju</strain>
        <tissue evidence="1">Leaves</tissue>
    </source>
</reference>
<proteinExistence type="predicted"/>
<evidence type="ECO:0000313" key="2">
    <source>
        <dbReference type="Proteomes" id="UP001055811"/>
    </source>
</evidence>
<reference evidence="2" key="1">
    <citation type="journal article" date="2022" name="Mol. Ecol. Resour.">
        <title>The genomes of chicory, endive, great burdock and yacon provide insights into Asteraceae palaeo-polyploidization history and plant inulin production.</title>
        <authorList>
            <person name="Fan W."/>
            <person name="Wang S."/>
            <person name="Wang H."/>
            <person name="Wang A."/>
            <person name="Jiang F."/>
            <person name="Liu H."/>
            <person name="Zhao H."/>
            <person name="Xu D."/>
            <person name="Zhang Y."/>
        </authorList>
    </citation>
    <scope>NUCLEOTIDE SEQUENCE [LARGE SCALE GENOMIC DNA]</scope>
    <source>
        <strain evidence="2">cv. Punajuju</strain>
    </source>
</reference>
<evidence type="ECO:0000313" key="1">
    <source>
        <dbReference type="EMBL" id="KAI3740411.1"/>
    </source>
</evidence>
<sequence length="149" mass="16940">MLERLQVKQTSIGMIDLMVGLKKKERNTIELTKEVGFTSSSSISDSSYDANTPSSRNSHGTLELFHVSSLPAMKLEKLYENAFIYEAIIRALPPLAKKYVVQLLYIYMPVTVVGSFQEWVLADGASRHRVPIDRLIQLIVFTETFDRKK</sequence>
<keyword evidence="2" id="KW-1185">Reference proteome</keyword>
<dbReference type="EMBL" id="CM042013">
    <property type="protein sequence ID" value="KAI3740411.1"/>
    <property type="molecule type" value="Genomic_DNA"/>
</dbReference>